<dbReference type="InterPro" id="IPR007568">
    <property type="entry name" value="RTA1"/>
</dbReference>
<gene>
    <name evidence="6" type="ORF">CC86DRAFT_403763</name>
</gene>
<dbReference type="OrthoDB" id="3358017at2759"/>
<dbReference type="PANTHER" id="PTHR31465:SF28">
    <property type="entry name" value="DOMAIN PROTEIN, PUTATIVE-RELATED"/>
    <property type="match status" value="1"/>
</dbReference>
<evidence type="ECO:0000256" key="4">
    <source>
        <dbReference type="ARBA" id="ARBA00023136"/>
    </source>
</evidence>
<evidence type="ECO:0000313" key="6">
    <source>
        <dbReference type="EMBL" id="KAF2829106.1"/>
    </source>
</evidence>
<evidence type="ECO:0000313" key="7">
    <source>
        <dbReference type="Proteomes" id="UP000799424"/>
    </source>
</evidence>
<organism evidence="6 7">
    <name type="scientific">Ophiobolus disseminans</name>
    <dbReference type="NCBI Taxonomy" id="1469910"/>
    <lineage>
        <taxon>Eukaryota</taxon>
        <taxon>Fungi</taxon>
        <taxon>Dikarya</taxon>
        <taxon>Ascomycota</taxon>
        <taxon>Pezizomycotina</taxon>
        <taxon>Dothideomycetes</taxon>
        <taxon>Pleosporomycetidae</taxon>
        <taxon>Pleosporales</taxon>
        <taxon>Pleosporineae</taxon>
        <taxon>Phaeosphaeriaceae</taxon>
        <taxon>Ophiobolus</taxon>
    </lineage>
</organism>
<sequence length="149" mass="16640">MGVLGLFAVVGIRFAFVGYRWVNRTLPFAARPGANWNGLVWTVNLSTIALMIRTFLRLLEPFDAEHNGYVTDREQPMWVFDVVPILGIVILFALISPALHLPPTFLGFYLSKKTICAQLKDPPLSHETGSRDFESAINCQSRCGSVSTR</sequence>
<reference evidence="6" key="1">
    <citation type="journal article" date="2020" name="Stud. Mycol.">
        <title>101 Dothideomycetes genomes: a test case for predicting lifestyles and emergence of pathogens.</title>
        <authorList>
            <person name="Haridas S."/>
            <person name="Albert R."/>
            <person name="Binder M."/>
            <person name="Bloem J."/>
            <person name="Labutti K."/>
            <person name="Salamov A."/>
            <person name="Andreopoulos B."/>
            <person name="Baker S."/>
            <person name="Barry K."/>
            <person name="Bills G."/>
            <person name="Bluhm B."/>
            <person name="Cannon C."/>
            <person name="Castanera R."/>
            <person name="Culley D."/>
            <person name="Daum C."/>
            <person name="Ezra D."/>
            <person name="Gonzalez J."/>
            <person name="Henrissat B."/>
            <person name="Kuo A."/>
            <person name="Liang C."/>
            <person name="Lipzen A."/>
            <person name="Lutzoni F."/>
            <person name="Magnuson J."/>
            <person name="Mondo S."/>
            <person name="Nolan M."/>
            <person name="Ohm R."/>
            <person name="Pangilinan J."/>
            <person name="Park H.-J."/>
            <person name="Ramirez L."/>
            <person name="Alfaro M."/>
            <person name="Sun H."/>
            <person name="Tritt A."/>
            <person name="Yoshinaga Y."/>
            <person name="Zwiers L.-H."/>
            <person name="Turgeon B."/>
            <person name="Goodwin S."/>
            <person name="Spatafora J."/>
            <person name="Crous P."/>
            <person name="Grigoriev I."/>
        </authorList>
    </citation>
    <scope>NUCLEOTIDE SEQUENCE</scope>
    <source>
        <strain evidence="6">CBS 113818</strain>
    </source>
</reference>
<keyword evidence="4 5" id="KW-0472">Membrane</keyword>
<name>A0A6A7A7E6_9PLEO</name>
<feature type="transmembrane region" description="Helical" evidence="5">
    <location>
        <begin position="39"/>
        <end position="56"/>
    </location>
</feature>
<dbReference type="GO" id="GO:0016020">
    <property type="term" value="C:membrane"/>
    <property type="evidence" value="ECO:0007669"/>
    <property type="project" value="UniProtKB-SubCell"/>
</dbReference>
<evidence type="ECO:0000256" key="5">
    <source>
        <dbReference type="SAM" id="Phobius"/>
    </source>
</evidence>
<keyword evidence="7" id="KW-1185">Reference proteome</keyword>
<evidence type="ECO:0000256" key="2">
    <source>
        <dbReference type="ARBA" id="ARBA00022692"/>
    </source>
</evidence>
<dbReference type="Proteomes" id="UP000799424">
    <property type="component" value="Unassembled WGS sequence"/>
</dbReference>
<dbReference type="EMBL" id="MU006221">
    <property type="protein sequence ID" value="KAF2829106.1"/>
    <property type="molecule type" value="Genomic_DNA"/>
</dbReference>
<proteinExistence type="predicted"/>
<keyword evidence="2 5" id="KW-0812">Transmembrane</keyword>
<accession>A0A6A7A7E6</accession>
<comment type="subcellular location">
    <subcellularLocation>
        <location evidence="1">Membrane</location>
        <topology evidence="1">Multi-pass membrane protein</topology>
    </subcellularLocation>
</comment>
<dbReference type="AlphaFoldDB" id="A0A6A7A7E6"/>
<dbReference type="Pfam" id="PF04479">
    <property type="entry name" value="RTA1"/>
    <property type="match status" value="1"/>
</dbReference>
<protein>
    <submittedName>
        <fullName evidence="6">Uncharacterized protein</fullName>
    </submittedName>
</protein>
<evidence type="ECO:0000256" key="3">
    <source>
        <dbReference type="ARBA" id="ARBA00022989"/>
    </source>
</evidence>
<keyword evidence="3 5" id="KW-1133">Transmembrane helix</keyword>
<feature type="transmembrane region" description="Helical" evidence="5">
    <location>
        <begin position="77"/>
        <end position="99"/>
    </location>
</feature>
<evidence type="ECO:0000256" key="1">
    <source>
        <dbReference type="ARBA" id="ARBA00004141"/>
    </source>
</evidence>
<dbReference type="PANTHER" id="PTHR31465">
    <property type="entry name" value="PROTEIN RTA1-RELATED"/>
    <property type="match status" value="1"/>
</dbReference>